<feature type="compositionally biased region" description="Low complexity" evidence="6">
    <location>
        <begin position="379"/>
        <end position="389"/>
    </location>
</feature>
<feature type="region of interest" description="Disordered" evidence="6">
    <location>
        <begin position="403"/>
        <end position="423"/>
    </location>
</feature>
<dbReference type="SMART" id="SM00355">
    <property type="entry name" value="ZnF_C2H2"/>
    <property type="match status" value="1"/>
</dbReference>
<keyword evidence="2" id="KW-0677">Repeat</keyword>
<keyword evidence="1" id="KW-0479">Metal-binding</keyword>
<dbReference type="InterPro" id="IPR051580">
    <property type="entry name" value="ZnF-Chromatin_assoc"/>
</dbReference>
<dbReference type="Gene3D" id="3.30.160.60">
    <property type="entry name" value="Classic Zinc Finger"/>
    <property type="match status" value="1"/>
</dbReference>
<evidence type="ECO:0000256" key="1">
    <source>
        <dbReference type="ARBA" id="ARBA00022723"/>
    </source>
</evidence>
<dbReference type="PANTHER" id="PTHR23057">
    <property type="entry name" value="JUXTAPOSED WITH ANOTHER ZINC FINGER PROTEIN 1"/>
    <property type="match status" value="1"/>
</dbReference>
<evidence type="ECO:0000259" key="7">
    <source>
        <dbReference type="PROSITE" id="PS50157"/>
    </source>
</evidence>
<protein>
    <submittedName>
        <fullName evidence="8">Transcriptional regulator of ribosomal biogenesis proteins</fullName>
    </submittedName>
</protein>
<feature type="region of interest" description="Disordered" evidence="6">
    <location>
        <begin position="20"/>
        <end position="85"/>
    </location>
</feature>
<keyword evidence="3 5" id="KW-0863">Zinc-finger</keyword>
<evidence type="ECO:0000256" key="2">
    <source>
        <dbReference type="ARBA" id="ARBA00022737"/>
    </source>
</evidence>
<reference evidence="8" key="1">
    <citation type="submission" date="2020-05" db="EMBL/GenBank/DDBJ databases">
        <title>Phylogenomic resolution of chytrid fungi.</title>
        <authorList>
            <person name="Stajich J.E."/>
            <person name="Amses K."/>
            <person name="Simmons R."/>
            <person name="Seto K."/>
            <person name="Myers J."/>
            <person name="Bonds A."/>
            <person name="Quandt C.A."/>
            <person name="Barry K."/>
            <person name="Liu P."/>
            <person name="Grigoriev I."/>
            <person name="Longcore J.E."/>
            <person name="James T.Y."/>
        </authorList>
    </citation>
    <scope>NUCLEOTIDE SEQUENCE</scope>
    <source>
        <strain evidence="8">JEL0513</strain>
    </source>
</reference>
<feature type="compositionally biased region" description="Acidic residues" evidence="6">
    <location>
        <begin position="214"/>
        <end position="238"/>
    </location>
</feature>
<dbReference type="Proteomes" id="UP001211907">
    <property type="component" value="Unassembled WGS sequence"/>
</dbReference>
<evidence type="ECO:0000256" key="6">
    <source>
        <dbReference type="SAM" id="MobiDB-lite"/>
    </source>
</evidence>
<dbReference type="GO" id="GO:0005634">
    <property type="term" value="C:nucleus"/>
    <property type="evidence" value="ECO:0007669"/>
    <property type="project" value="TreeGrafter"/>
</dbReference>
<dbReference type="PROSITE" id="PS50157">
    <property type="entry name" value="ZINC_FINGER_C2H2_2"/>
    <property type="match status" value="1"/>
</dbReference>
<feature type="domain" description="C2H2-type" evidence="7">
    <location>
        <begin position="580"/>
        <end position="610"/>
    </location>
</feature>
<dbReference type="PANTHER" id="PTHR23057:SF0">
    <property type="entry name" value="JUXTAPOSED WITH ANOTHER ZINC FINGER PROTEIN 1"/>
    <property type="match status" value="1"/>
</dbReference>
<evidence type="ECO:0000313" key="8">
    <source>
        <dbReference type="EMBL" id="KAJ3133676.1"/>
    </source>
</evidence>
<proteinExistence type="predicted"/>
<dbReference type="GO" id="GO:0008270">
    <property type="term" value="F:zinc ion binding"/>
    <property type="evidence" value="ECO:0007669"/>
    <property type="project" value="UniProtKB-KW"/>
</dbReference>
<dbReference type="EMBL" id="JADGJH010000211">
    <property type="protein sequence ID" value="KAJ3133676.1"/>
    <property type="molecule type" value="Genomic_DNA"/>
</dbReference>
<evidence type="ECO:0000256" key="4">
    <source>
        <dbReference type="ARBA" id="ARBA00022833"/>
    </source>
</evidence>
<dbReference type="SUPFAM" id="SSF57667">
    <property type="entry name" value="beta-beta-alpha zinc fingers"/>
    <property type="match status" value="1"/>
</dbReference>
<sequence>MSSFGGDGRNKLLETAVQTQPSLLHNPRAHTLTATRPVAIANGGNSNSRRTNNGSNGNNNSSFLSSNGNSTSNNGHNNSSGNSSSFSYRRAKALLENLSRSITATASASNSFLQSPMFGPLANQNSLATHNLAMSLSRSLGRSWSRDTFLETLTMHLDTRSPFLPPSPSRDLQQFAQLEDQFCKDFSCCGVVLDSMHDLLQHYEEYHVRVESVCDDDNDDEDDDDDAFDLDEDDDNNEQFDHLPFGIDCMEDDDMEMDEFDIVSAQQQQEFNTAFLRAQIAAMSTNNTPQKTNPTVASAPTSANQQFSMASAFSSPFNLQHQPQTPITRATVSSVLGTPSSRMPLNNQSPFSLIQKHDNQVEDFRITPQKRSQSEQHHPSSSSSIANSTFSAFDDTVVRKRTQSNILPPQPPPTMSSSSLSSSLLQKLPASSTVTPLKKSYASVLASGLSSSNVNPTNSSKVFPFYDATQTRLADPEDSDYESTNDDEIVFGGIRTGGGGSGFGGRGGSGRGVNLNSQFKAVAALEEINLAKTAVTNESADDDLEELLNSAENVGPAPTDESILSSSFGIFNESAEDRPFKCKIDGCGKEYKNSNGLKYHMRNSHPDDTGDPEINNAINKPYMCVVDGCGKRYKNLNGLKVG</sequence>
<feature type="compositionally biased region" description="Low complexity" evidence="6">
    <location>
        <begin position="42"/>
        <end position="85"/>
    </location>
</feature>
<name>A0AAD5XJL4_9FUNG</name>
<dbReference type="InterPro" id="IPR036236">
    <property type="entry name" value="Znf_C2H2_sf"/>
</dbReference>
<dbReference type="AlphaFoldDB" id="A0AAD5XJL4"/>
<dbReference type="PROSITE" id="PS00028">
    <property type="entry name" value="ZINC_FINGER_C2H2_1"/>
    <property type="match status" value="1"/>
</dbReference>
<accession>A0AAD5XJL4</accession>
<feature type="region of interest" description="Disordered" evidence="6">
    <location>
        <begin position="214"/>
        <end position="240"/>
    </location>
</feature>
<feature type="region of interest" description="Disordered" evidence="6">
    <location>
        <begin position="368"/>
        <end position="389"/>
    </location>
</feature>
<keyword evidence="4" id="KW-0862">Zinc</keyword>
<comment type="caution">
    <text evidence="8">The sequence shown here is derived from an EMBL/GenBank/DDBJ whole genome shotgun (WGS) entry which is preliminary data.</text>
</comment>
<gene>
    <name evidence="8" type="primary">SFP1_3</name>
    <name evidence="8" type="ORF">HK100_004223</name>
</gene>
<evidence type="ECO:0000256" key="5">
    <source>
        <dbReference type="PROSITE-ProRule" id="PRU00042"/>
    </source>
</evidence>
<dbReference type="InterPro" id="IPR013087">
    <property type="entry name" value="Znf_C2H2_type"/>
</dbReference>
<evidence type="ECO:0000313" key="9">
    <source>
        <dbReference type="Proteomes" id="UP001211907"/>
    </source>
</evidence>
<evidence type="ECO:0000256" key="3">
    <source>
        <dbReference type="ARBA" id="ARBA00022771"/>
    </source>
</evidence>
<organism evidence="8 9">
    <name type="scientific">Physocladia obscura</name>
    <dbReference type="NCBI Taxonomy" id="109957"/>
    <lineage>
        <taxon>Eukaryota</taxon>
        <taxon>Fungi</taxon>
        <taxon>Fungi incertae sedis</taxon>
        <taxon>Chytridiomycota</taxon>
        <taxon>Chytridiomycota incertae sedis</taxon>
        <taxon>Chytridiomycetes</taxon>
        <taxon>Chytridiales</taxon>
        <taxon>Chytriomycetaceae</taxon>
        <taxon>Physocladia</taxon>
    </lineage>
</organism>
<keyword evidence="9" id="KW-1185">Reference proteome</keyword>